<dbReference type="Proteomes" id="UP000677126">
    <property type="component" value="Chromosome"/>
</dbReference>
<dbReference type="SUPFAM" id="SSF56112">
    <property type="entry name" value="Protein kinase-like (PK-like)"/>
    <property type="match status" value="1"/>
</dbReference>
<keyword evidence="2" id="KW-0808">Transferase</keyword>
<dbReference type="PROSITE" id="PS00108">
    <property type="entry name" value="PROTEIN_KINASE_ST"/>
    <property type="match status" value="1"/>
</dbReference>
<sequence>MDAGRNLRLDHHGYSKIIDPELEEKYGRDQQEIRVGFELKLVGRKHPHLIQIFDGGRCPKTDFLFLVMEYLPYDNLDDLQGKIPFNKIPQIADQLAQAARYLEEIDICHRDIKPENIVITPDFEQIILLDLGILRPLVEDHQDAGTGCNFIGTVRYSPPEFVWRVEEEDAVGHRAITFYQIGAVLHDLIMRRRMRTAEQYSTTLAAG</sequence>
<reference evidence="2 3" key="1">
    <citation type="journal article" date="2021" name="Int. J. Syst. Evol. Microbiol.">
        <title>Novosphingobium decolorationis sp. nov., an aniline blue-decolourizing bacterium isolated from East Pacific sediment.</title>
        <authorList>
            <person name="Chen X."/>
            <person name="Dong B."/>
            <person name="Chen T."/>
            <person name="Ren N."/>
            <person name="Wang J."/>
            <person name="Xu Y."/>
            <person name="Yang J."/>
            <person name="Zhu S."/>
            <person name="Chen J."/>
        </authorList>
    </citation>
    <scope>NUCLEOTIDE SEQUENCE [LARGE SCALE GENOMIC DNA]</scope>
    <source>
        <strain evidence="2 3">502str22</strain>
    </source>
</reference>
<evidence type="ECO:0000259" key="1">
    <source>
        <dbReference type="PROSITE" id="PS50011"/>
    </source>
</evidence>
<feature type="domain" description="Protein kinase" evidence="1">
    <location>
        <begin position="1"/>
        <end position="207"/>
    </location>
</feature>
<proteinExistence type="predicted"/>
<name>A0ABX8EAS7_9SPHN</name>
<dbReference type="Pfam" id="PF00069">
    <property type="entry name" value="Pkinase"/>
    <property type="match status" value="1"/>
</dbReference>
<dbReference type="SMART" id="SM00220">
    <property type="entry name" value="S_TKc"/>
    <property type="match status" value="1"/>
</dbReference>
<dbReference type="PANTHER" id="PTHR44167:SF24">
    <property type="entry name" value="SERINE_THREONINE-PROTEIN KINASE CHK2"/>
    <property type="match status" value="1"/>
</dbReference>
<keyword evidence="2" id="KW-0418">Kinase</keyword>
<dbReference type="InterPro" id="IPR011009">
    <property type="entry name" value="Kinase-like_dom_sf"/>
</dbReference>
<dbReference type="InterPro" id="IPR000719">
    <property type="entry name" value="Prot_kinase_dom"/>
</dbReference>
<keyword evidence="3" id="KW-1185">Reference proteome</keyword>
<accession>A0ABX8EAS7</accession>
<gene>
    <name evidence="2" type="ORF">HT578_14915</name>
</gene>
<evidence type="ECO:0000313" key="3">
    <source>
        <dbReference type="Proteomes" id="UP000677126"/>
    </source>
</evidence>
<dbReference type="PANTHER" id="PTHR44167">
    <property type="entry name" value="OVARIAN-SPECIFIC SERINE/THREONINE-PROTEIN KINASE LOK-RELATED"/>
    <property type="match status" value="1"/>
</dbReference>
<organism evidence="2 3">
    <name type="scientific">Novosphingobium decolorationis</name>
    <dbReference type="NCBI Taxonomy" id="2698673"/>
    <lineage>
        <taxon>Bacteria</taxon>
        <taxon>Pseudomonadati</taxon>
        <taxon>Pseudomonadota</taxon>
        <taxon>Alphaproteobacteria</taxon>
        <taxon>Sphingomonadales</taxon>
        <taxon>Sphingomonadaceae</taxon>
        <taxon>Novosphingobium</taxon>
    </lineage>
</organism>
<evidence type="ECO:0000313" key="2">
    <source>
        <dbReference type="EMBL" id="QVM86259.1"/>
    </source>
</evidence>
<dbReference type="Gene3D" id="1.10.510.10">
    <property type="entry name" value="Transferase(Phosphotransferase) domain 1"/>
    <property type="match status" value="1"/>
</dbReference>
<dbReference type="InterPro" id="IPR008271">
    <property type="entry name" value="Ser/Thr_kinase_AS"/>
</dbReference>
<dbReference type="GO" id="GO:0016301">
    <property type="term" value="F:kinase activity"/>
    <property type="evidence" value="ECO:0007669"/>
    <property type="project" value="UniProtKB-KW"/>
</dbReference>
<dbReference type="EMBL" id="CP054856">
    <property type="protein sequence ID" value="QVM86259.1"/>
    <property type="molecule type" value="Genomic_DNA"/>
</dbReference>
<protein>
    <submittedName>
        <fullName evidence="2">Protein kinase</fullName>
    </submittedName>
</protein>
<dbReference type="PROSITE" id="PS50011">
    <property type="entry name" value="PROTEIN_KINASE_DOM"/>
    <property type="match status" value="1"/>
</dbReference>